<dbReference type="InterPro" id="IPR050468">
    <property type="entry name" value="Cuticle_Struct_Prot"/>
</dbReference>
<dbReference type="OrthoDB" id="6339622at2759"/>
<dbReference type="PANTHER" id="PTHR10380">
    <property type="entry name" value="CUTICLE PROTEIN"/>
    <property type="match status" value="1"/>
</dbReference>
<sequence length="131" mass="14549">MDPESTFHSSRLIRKMNHPPGTLDGSSNFDFSFASDNGISQEAFGSTKIIDGVEVVVMRGSYSYMGPDGLVYTVDWTADETGYHPSAAHLPKEVLIPFPSVFQGVQSQKDFADKENRFKGNNYVFPVTNYI</sequence>
<keyword evidence="5" id="KW-1185">Reference proteome</keyword>
<accession>A0A7T8KFS0</accession>
<dbReference type="InterPro" id="IPR000618">
    <property type="entry name" value="Insect_cuticle"/>
</dbReference>
<protein>
    <submittedName>
        <fullName evidence="4">Cuticular protein RR1 motif 44</fullName>
    </submittedName>
</protein>
<dbReference type="Pfam" id="PF00379">
    <property type="entry name" value="Chitin_bind_4"/>
    <property type="match status" value="1"/>
</dbReference>
<dbReference type="EMBL" id="CP045894">
    <property type="protein sequence ID" value="QQP55112.1"/>
    <property type="molecule type" value="Genomic_DNA"/>
</dbReference>
<dbReference type="PRINTS" id="PR00947">
    <property type="entry name" value="CUTICLE"/>
</dbReference>
<evidence type="ECO:0000256" key="3">
    <source>
        <dbReference type="SAM" id="MobiDB-lite"/>
    </source>
</evidence>
<feature type="region of interest" description="Disordered" evidence="3">
    <location>
        <begin position="1"/>
        <end position="21"/>
    </location>
</feature>
<evidence type="ECO:0000313" key="4">
    <source>
        <dbReference type="EMBL" id="QQP55112.1"/>
    </source>
</evidence>
<gene>
    <name evidence="4" type="ORF">FKW44_008188</name>
</gene>
<keyword evidence="1 2" id="KW-0193">Cuticle</keyword>
<dbReference type="AlphaFoldDB" id="A0A7T8KFS0"/>
<dbReference type="GO" id="GO:0008010">
    <property type="term" value="F:structural constituent of chitin-based larval cuticle"/>
    <property type="evidence" value="ECO:0007669"/>
    <property type="project" value="TreeGrafter"/>
</dbReference>
<evidence type="ECO:0000256" key="1">
    <source>
        <dbReference type="ARBA" id="ARBA00022460"/>
    </source>
</evidence>
<dbReference type="PROSITE" id="PS51155">
    <property type="entry name" value="CHIT_BIND_RR_2"/>
    <property type="match status" value="1"/>
</dbReference>
<proteinExistence type="predicted"/>
<name>A0A7T8KFS0_CALRO</name>
<reference evidence="5" key="1">
    <citation type="submission" date="2021-01" db="EMBL/GenBank/DDBJ databases">
        <title>Caligus Genome Assembly.</title>
        <authorList>
            <person name="Gallardo-Escarate C."/>
        </authorList>
    </citation>
    <scope>NUCLEOTIDE SEQUENCE [LARGE SCALE GENOMIC DNA]</scope>
</reference>
<evidence type="ECO:0000256" key="2">
    <source>
        <dbReference type="PROSITE-ProRule" id="PRU00497"/>
    </source>
</evidence>
<dbReference type="GO" id="GO:0062129">
    <property type="term" value="C:chitin-based extracellular matrix"/>
    <property type="evidence" value="ECO:0007669"/>
    <property type="project" value="TreeGrafter"/>
</dbReference>
<dbReference type="Proteomes" id="UP000595437">
    <property type="component" value="Chromosome 5"/>
</dbReference>
<evidence type="ECO:0000313" key="5">
    <source>
        <dbReference type="Proteomes" id="UP000595437"/>
    </source>
</evidence>
<dbReference type="PANTHER" id="PTHR10380:SF173">
    <property type="entry name" value="CUTICULAR PROTEIN 47EF, ISOFORM C-RELATED"/>
    <property type="match status" value="1"/>
</dbReference>
<organism evidence="4 5">
    <name type="scientific">Caligus rogercresseyi</name>
    <name type="common">Sea louse</name>
    <dbReference type="NCBI Taxonomy" id="217165"/>
    <lineage>
        <taxon>Eukaryota</taxon>
        <taxon>Metazoa</taxon>
        <taxon>Ecdysozoa</taxon>
        <taxon>Arthropoda</taxon>
        <taxon>Crustacea</taxon>
        <taxon>Multicrustacea</taxon>
        <taxon>Hexanauplia</taxon>
        <taxon>Copepoda</taxon>
        <taxon>Siphonostomatoida</taxon>
        <taxon>Caligidae</taxon>
        <taxon>Caligus</taxon>
    </lineage>
</organism>